<accession>A0ABV9PQ27</accession>
<keyword evidence="8" id="KW-1185">Reference proteome</keyword>
<name>A0ABV9PQ27_9ACTN</name>
<feature type="transmembrane region" description="Helical" evidence="6">
    <location>
        <begin position="69"/>
        <end position="88"/>
    </location>
</feature>
<dbReference type="EMBL" id="JBHSHP010000018">
    <property type="protein sequence ID" value="MFC4754534.1"/>
    <property type="molecule type" value="Genomic_DNA"/>
</dbReference>
<evidence type="ECO:0000313" key="7">
    <source>
        <dbReference type="EMBL" id="MFC4754534.1"/>
    </source>
</evidence>
<dbReference type="InterPro" id="IPR017039">
    <property type="entry name" value="Virul_fac_BrkB"/>
</dbReference>
<feature type="transmembrane region" description="Helical" evidence="6">
    <location>
        <begin position="282"/>
        <end position="303"/>
    </location>
</feature>
<dbReference type="Proteomes" id="UP001595836">
    <property type="component" value="Unassembled WGS sequence"/>
</dbReference>
<organism evidence="7 8">
    <name type="scientific">Dietzia aurantiaca</name>
    <dbReference type="NCBI Taxonomy" id="983873"/>
    <lineage>
        <taxon>Bacteria</taxon>
        <taxon>Bacillati</taxon>
        <taxon>Actinomycetota</taxon>
        <taxon>Actinomycetes</taxon>
        <taxon>Mycobacteriales</taxon>
        <taxon>Dietziaceae</taxon>
        <taxon>Dietzia</taxon>
    </lineage>
</organism>
<reference evidence="8" key="1">
    <citation type="journal article" date="2019" name="Int. J. Syst. Evol. Microbiol.">
        <title>The Global Catalogue of Microorganisms (GCM) 10K type strain sequencing project: providing services to taxonomists for standard genome sequencing and annotation.</title>
        <authorList>
            <consortium name="The Broad Institute Genomics Platform"/>
            <consortium name="The Broad Institute Genome Sequencing Center for Infectious Disease"/>
            <person name="Wu L."/>
            <person name="Ma J."/>
        </authorList>
    </citation>
    <scope>NUCLEOTIDE SEQUENCE [LARGE SCALE GENOMIC DNA]</scope>
    <source>
        <strain evidence="8">JCM 11882</strain>
    </source>
</reference>
<sequence>MTDARAAELIAGDETLHRRGIGYLRERERATGVPGTLARRGAVYALRRALPKFNSDNCMDMASGLTYHAVLSLLPTMIVLVSLLGVFGRGDETVQAVMQLLNDSVPQATVEFLRGPVESLVRTRAAGFALAVGLLGALWTASSYVGAFGRALNRIYGVGEGRPFWWRRPAFVLLTAFLVALLACAALILTLTGGLAESVFRFVGLGDLALTVWSFLKWPALVAIVVLVIGILYQLTPNVRRPRFRYLSPGTIVALVVTIAGGWGFTFYASHFSNYNATYGSLAGAIIFLFLIWISNNALLLGAEIDSELIRARLLLAGIEAEEVIPLPLRDGTSVIKAHRKTAALVADGAELRREAELGDGAELRHEVAGAGA</sequence>
<evidence type="ECO:0000256" key="2">
    <source>
        <dbReference type="ARBA" id="ARBA00022475"/>
    </source>
</evidence>
<proteinExistence type="predicted"/>
<evidence type="ECO:0000256" key="1">
    <source>
        <dbReference type="ARBA" id="ARBA00004651"/>
    </source>
</evidence>
<dbReference type="NCBIfam" id="TIGR00765">
    <property type="entry name" value="yihY_not_rbn"/>
    <property type="match status" value="1"/>
</dbReference>
<comment type="caution">
    <text evidence="7">The sequence shown here is derived from an EMBL/GenBank/DDBJ whole genome shotgun (WGS) entry which is preliminary data.</text>
</comment>
<dbReference type="RefSeq" id="WP_344992621.1">
    <property type="nucleotide sequence ID" value="NZ_BAABCD010000019.1"/>
</dbReference>
<keyword evidence="5 6" id="KW-0472">Membrane</keyword>
<evidence type="ECO:0000313" key="8">
    <source>
        <dbReference type="Proteomes" id="UP001595836"/>
    </source>
</evidence>
<dbReference type="Pfam" id="PF03631">
    <property type="entry name" value="Virul_fac_BrkB"/>
    <property type="match status" value="1"/>
</dbReference>
<dbReference type="PANTHER" id="PTHR30213">
    <property type="entry name" value="INNER MEMBRANE PROTEIN YHJD"/>
    <property type="match status" value="1"/>
</dbReference>
<comment type="subcellular location">
    <subcellularLocation>
        <location evidence="1">Cell membrane</location>
        <topology evidence="1">Multi-pass membrane protein</topology>
    </subcellularLocation>
</comment>
<feature type="transmembrane region" description="Helical" evidence="6">
    <location>
        <begin position="247"/>
        <end position="270"/>
    </location>
</feature>
<keyword evidence="4 6" id="KW-1133">Transmembrane helix</keyword>
<feature type="transmembrane region" description="Helical" evidence="6">
    <location>
        <begin position="170"/>
        <end position="195"/>
    </location>
</feature>
<evidence type="ECO:0000256" key="4">
    <source>
        <dbReference type="ARBA" id="ARBA00022989"/>
    </source>
</evidence>
<evidence type="ECO:0000256" key="6">
    <source>
        <dbReference type="SAM" id="Phobius"/>
    </source>
</evidence>
<feature type="transmembrane region" description="Helical" evidence="6">
    <location>
        <begin position="125"/>
        <end position="149"/>
    </location>
</feature>
<evidence type="ECO:0000256" key="3">
    <source>
        <dbReference type="ARBA" id="ARBA00022692"/>
    </source>
</evidence>
<keyword evidence="3 6" id="KW-0812">Transmembrane</keyword>
<gene>
    <name evidence="7" type="ORF">ACFO7U_07060</name>
</gene>
<evidence type="ECO:0000256" key="5">
    <source>
        <dbReference type="ARBA" id="ARBA00023136"/>
    </source>
</evidence>
<dbReference type="PANTHER" id="PTHR30213:SF0">
    <property type="entry name" value="UPF0761 MEMBRANE PROTEIN YIHY"/>
    <property type="match status" value="1"/>
</dbReference>
<protein>
    <submittedName>
        <fullName evidence="7">YihY/virulence factor BrkB family protein</fullName>
    </submittedName>
</protein>
<feature type="transmembrane region" description="Helical" evidence="6">
    <location>
        <begin position="215"/>
        <end position="235"/>
    </location>
</feature>
<keyword evidence="2" id="KW-1003">Cell membrane</keyword>